<evidence type="ECO:0000256" key="6">
    <source>
        <dbReference type="SAM" id="Phobius"/>
    </source>
</evidence>
<evidence type="ECO:0000313" key="7">
    <source>
        <dbReference type="EMBL" id="CAI8042243.1"/>
    </source>
</evidence>
<dbReference type="NCBIfam" id="TIGR00945">
    <property type="entry name" value="tatC"/>
    <property type="match status" value="1"/>
</dbReference>
<dbReference type="PANTHER" id="PTHR30371">
    <property type="entry name" value="SEC-INDEPENDENT PROTEIN TRANSLOCASE PROTEIN TATC"/>
    <property type="match status" value="1"/>
</dbReference>
<comment type="subcellular location">
    <subcellularLocation>
        <location evidence="1">Membrane</location>
        <topology evidence="1">Multi-pass membrane protein</topology>
    </subcellularLocation>
</comment>
<evidence type="ECO:0000256" key="5">
    <source>
        <dbReference type="ARBA" id="ARBA00023136"/>
    </source>
</evidence>
<dbReference type="GO" id="GO:0043953">
    <property type="term" value="P:protein transport by the Tat complex"/>
    <property type="evidence" value="ECO:0007669"/>
    <property type="project" value="TreeGrafter"/>
</dbReference>
<feature type="transmembrane region" description="Helical" evidence="6">
    <location>
        <begin position="109"/>
        <end position="129"/>
    </location>
</feature>
<protein>
    <submittedName>
        <fullName evidence="7">Sec-independent protein translocase protein TatC</fullName>
    </submittedName>
</protein>
<name>A0AA35T774_GEOBA</name>
<dbReference type="GO" id="GO:0009977">
    <property type="term" value="F:proton motive force dependent protein transmembrane transporter activity"/>
    <property type="evidence" value="ECO:0007669"/>
    <property type="project" value="TreeGrafter"/>
</dbReference>
<dbReference type="EMBL" id="CASHTH010003248">
    <property type="protein sequence ID" value="CAI8042243.1"/>
    <property type="molecule type" value="Genomic_DNA"/>
</dbReference>
<proteinExistence type="inferred from homology"/>
<dbReference type="Proteomes" id="UP001174909">
    <property type="component" value="Unassembled WGS sequence"/>
</dbReference>
<evidence type="ECO:0000256" key="4">
    <source>
        <dbReference type="ARBA" id="ARBA00022989"/>
    </source>
</evidence>
<dbReference type="HAMAP" id="MF_00902">
    <property type="entry name" value="TatC"/>
    <property type="match status" value="1"/>
</dbReference>
<sequence length="253" mass="27782">MGDPQSLREHFRELRYRILICIVALLIGACIAFYFYQDIIGFLVDPARNVVGDDEWTPIYTEVTELLGTTIKICMLAGFVLALPVIFYQGIRFVSPGLTPRERKVLFSFLPAAVLAFVGGMAFGYFVMIPPALRFLLTFGGDVAEPLIRISNLVNLMVRLLFWLGISFETPLVMYVLAALGVVSASAFARFRRLWLVVAFVLAAAITPTIDPINQAIVAGPLIILYELGVLLARFAGRRKSSSAALSANATGD</sequence>
<evidence type="ECO:0000256" key="3">
    <source>
        <dbReference type="ARBA" id="ARBA00022692"/>
    </source>
</evidence>
<comment type="similarity">
    <text evidence="2">Belongs to the TatC family.</text>
</comment>
<comment type="caution">
    <text evidence="7">The sequence shown here is derived from an EMBL/GenBank/DDBJ whole genome shotgun (WGS) entry which is preliminary data.</text>
</comment>
<keyword evidence="3 6" id="KW-0812">Transmembrane</keyword>
<gene>
    <name evidence="7" type="ORF">GBAR_LOCUS23466</name>
</gene>
<reference evidence="7" key="1">
    <citation type="submission" date="2023-03" db="EMBL/GenBank/DDBJ databases">
        <authorList>
            <person name="Steffen K."/>
            <person name="Cardenas P."/>
        </authorList>
    </citation>
    <scope>NUCLEOTIDE SEQUENCE</scope>
</reference>
<organism evidence="7 8">
    <name type="scientific">Geodia barretti</name>
    <name type="common">Barrett's horny sponge</name>
    <dbReference type="NCBI Taxonomy" id="519541"/>
    <lineage>
        <taxon>Eukaryota</taxon>
        <taxon>Metazoa</taxon>
        <taxon>Porifera</taxon>
        <taxon>Demospongiae</taxon>
        <taxon>Heteroscleromorpha</taxon>
        <taxon>Tetractinellida</taxon>
        <taxon>Astrophorina</taxon>
        <taxon>Geodiidae</taxon>
        <taxon>Geodia</taxon>
    </lineage>
</organism>
<feature type="transmembrane region" description="Helical" evidence="6">
    <location>
        <begin position="194"/>
        <end position="210"/>
    </location>
</feature>
<evidence type="ECO:0000313" key="8">
    <source>
        <dbReference type="Proteomes" id="UP001174909"/>
    </source>
</evidence>
<keyword evidence="5 6" id="KW-0472">Membrane</keyword>
<keyword evidence="4 6" id="KW-1133">Transmembrane helix</keyword>
<accession>A0AA35T774</accession>
<evidence type="ECO:0000256" key="1">
    <source>
        <dbReference type="ARBA" id="ARBA00004141"/>
    </source>
</evidence>
<dbReference type="PANTHER" id="PTHR30371:SF0">
    <property type="entry name" value="SEC-INDEPENDENT PROTEIN TRANSLOCASE PROTEIN TATC, CHLOROPLASTIC-RELATED"/>
    <property type="match status" value="1"/>
</dbReference>
<feature type="transmembrane region" description="Helical" evidence="6">
    <location>
        <begin position="216"/>
        <end position="236"/>
    </location>
</feature>
<dbReference type="GO" id="GO:0033281">
    <property type="term" value="C:TAT protein transport complex"/>
    <property type="evidence" value="ECO:0007669"/>
    <property type="project" value="TreeGrafter"/>
</dbReference>
<dbReference type="PRINTS" id="PR01840">
    <property type="entry name" value="TATCFAMILY"/>
</dbReference>
<feature type="transmembrane region" description="Helical" evidence="6">
    <location>
        <begin position="66"/>
        <end position="88"/>
    </location>
</feature>
<evidence type="ECO:0000256" key="2">
    <source>
        <dbReference type="ARBA" id="ARBA00008882"/>
    </source>
</evidence>
<feature type="transmembrane region" description="Helical" evidence="6">
    <location>
        <begin position="160"/>
        <end position="182"/>
    </location>
</feature>
<feature type="transmembrane region" description="Helical" evidence="6">
    <location>
        <begin position="16"/>
        <end position="36"/>
    </location>
</feature>
<dbReference type="Pfam" id="PF00902">
    <property type="entry name" value="TatC"/>
    <property type="match status" value="1"/>
</dbReference>
<keyword evidence="8" id="KW-1185">Reference proteome</keyword>
<dbReference type="AlphaFoldDB" id="A0AA35T774"/>
<dbReference type="InterPro" id="IPR002033">
    <property type="entry name" value="TatC"/>
</dbReference>
<dbReference type="GO" id="GO:0065002">
    <property type="term" value="P:intracellular protein transmembrane transport"/>
    <property type="evidence" value="ECO:0007669"/>
    <property type="project" value="TreeGrafter"/>
</dbReference>